<gene>
    <name evidence="2" type="ORF">HJC23_012288</name>
</gene>
<accession>A0ABD3PLS2</accession>
<protein>
    <recommendedName>
        <fullName evidence="1">CSD domain-containing protein</fullName>
    </recommendedName>
</protein>
<dbReference type="InterPro" id="IPR012340">
    <property type="entry name" value="NA-bd_OB-fold"/>
</dbReference>
<sequence length="216" mass="24342">MPRRLIFGVASSSVSRLRNISSVSRHPDLKSSAPLIVVRLLSTEDDTSSDKKEVNDEVKTGTVHSFDDKKMYGFIRPDGHDPKGKKWKDNFIFVHSTDIKSIPVEGEKIFPTLKPKMRVQFRTVPASSGVSSLKACEVTEVGGGLVKPFGPSYLDKYIKSEKARFGKAVFDIMDSVMDQLEMEKKIVDAFELTNSRIQRQKSIVERVQDIYSKKDI</sequence>
<comment type="caution">
    <text evidence="2">The sequence shown here is derived from an EMBL/GenBank/DDBJ whole genome shotgun (WGS) entry which is preliminary data.</text>
</comment>
<evidence type="ECO:0000313" key="2">
    <source>
        <dbReference type="EMBL" id="KAL3788732.1"/>
    </source>
</evidence>
<name>A0ABD3PLS2_9STRA</name>
<dbReference type="SUPFAM" id="SSF50249">
    <property type="entry name" value="Nucleic acid-binding proteins"/>
    <property type="match status" value="1"/>
</dbReference>
<dbReference type="EMBL" id="JABMIG020000152">
    <property type="protein sequence ID" value="KAL3788732.1"/>
    <property type="molecule type" value="Genomic_DNA"/>
</dbReference>
<evidence type="ECO:0000259" key="1">
    <source>
        <dbReference type="PROSITE" id="PS51857"/>
    </source>
</evidence>
<keyword evidence="3" id="KW-1185">Reference proteome</keyword>
<organism evidence="2 3">
    <name type="scientific">Cyclotella cryptica</name>
    <dbReference type="NCBI Taxonomy" id="29204"/>
    <lineage>
        <taxon>Eukaryota</taxon>
        <taxon>Sar</taxon>
        <taxon>Stramenopiles</taxon>
        <taxon>Ochrophyta</taxon>
        <taxon>Bacillariophyta</taxon>
        <taxon>Coscinodiscophyceae</taxon>
        <taxon>Thalassiosirophycidae</taxon>
        <taxon>Stephanodiscales</taxon>
        <taxon>Stephanodiscaceae</taxon>
        <taxon>Cyclotella</taxon>
    </lineage>
</organism>
<proteinExistence type="predicted"/>
<evidence type="ECO:0000313" key="3">
    <source>
        <dbReference type="Proteomes" id="UP001516023"/>
    </source>
</evidence>
<dbReference type="Proteomes" id="UP001516023">
    <property type="component" value="Unassembled WGS sequence"/>
</dbReference>
<dbReference type="Pfam" id="PF00313">
    <property type="entry name" value="CSD"/>
    <property type="match status" value="1"/>
</dbReference>
<dbReference type="InterPro" id="IPR002059">
    <property type="entry name" value="CSP_DNA-bd"/>
</dbReference>
<dbReference type="AlphaFoldDB" id="A0ABD3PLS2"/>
<dbReference type="Gene3D" id="2.40.50.140">
    <property type="entry name" value="Nucleic acid-binding proteins"/>
    <property type="match status" value="1"/>
</dbReference>
<dbReference type="PROSITE" id="PS51857">
    <property type="entry name" value="CSD_2"/>
    <property type="match status" value="1"/>
</dbReference>
<reference evidence="2 3" key="1">
    <citation type="journal article" date="2020" name="G3 (Bethesda)">
        <title>Improved Reference Genome for Cyclotella cryptica CCMP332, a Model for Cell Wall Morphogenesis, Salinity Adaptation, and Lipid Production in Diatoms (Bacillariophyta).</title>
        <authorList>
            <person name="Roberts W.R."/>
            <person name="Downey K.M."/>
            <person name="Ruck E.C."/>
            <person name="Traller J.C."/>
            <person name="Alverson A.J."/>
        </authorList>
    </citation>
    <scope>NUCLEOTIDE SEQUENCE [LARGE SCALE GENOMIC DNA]</scope>
    <source>
        <strain evidence="2 3">CCMP332</strain>
    </source>
</reference>
<feature type="domain" description="CSD" evidence="1">
    <location>
        <begin position="58"/>
        <end position="140"/>
    </location>
</feature>